<gene>
    <name evidence="1" type="ORF">TorRG33x02_143540</name>
</gene>
<evidence type="ECO:0000313" key="1">
    <source>
        <dbReference type="EMBL" id="PON89831.1"/>
    </source>
</evidence>
<dbReference type="EMBL" id="JXTC01000089">
    <property type="protein sequence ID" value="PON89831.1"/>
    <property type="molecule type" value="Genomic_DNA"/>
</dbReference>
<dbReference type="Proteomes" id="UP000237000">
    <property type="component" value="Unassembled WGS sequence"/>
</dbReference>
<name>A0A2P5EWB8_TREOI</name>
<dbReference type="AlphaFoldDB" id="A0A2P5EWB8"/>
<sequence length="78" mass="8799">MKAAGKGRRRRVPNRGRMELPRAKIRSANVNIRGADLRRRVVKHGGNGGHRWWASTRRRLGNGAGWRVGLLDQQFASS</sequence>
<organism evidence="1 2">
    <name type="scientific">Trema orientale</name>
    <name type="common">Charcoal tree</name>
    <name type="synonym">Celtis orientalis</name>
    <dbReference type="NCBI Taxonomy" id="63057"/>
    <lineage>
        <taxon>Eukaryota</taxon>
        <taxon>Viridiplantae</taxon>
        <taxon>Streptophyta</taxon>
        <taxon>Embryophyta</taxon>
        <taxon>Tracheophyta</taxon>
        <taxon>Spermatophyta</taxon>
        <taxon>Magnoliopsida</taxon>
        <taxon>eudicotyledons</taxon>
        <taxon>Gunneridae</taxon>
        <taxon>Pentapetalae</taxon>
        <taxon>rosids</taxon>
        <taxon>fabids</taxon>
        <taxon>Rosales</taxon>
        <taxon>Cannabaceae</taxon>
        <taxon>Trema</taxon>
    </lineage>
</organism>
<accession>A0A2P5EWB8</accession>
<protein>
    <submittedName>
        <fullName evidence="1">Uncharacterized protein</fullName>
    </submittedName>
</protein>
<reference evidence="2" key="1">
    <citation type="submission" date="2016-06" db="EMBL/GenBank/DDBJ databases">
        <title>Parallel loss of symbiosis genes in relatives of nitrogen-fixing non-legume Parasponia.</title>
        <authorList>
            <person name="Van Velzen R."/>
            <person name="Holmer R."/>
            <person name="Bu F."/>
            <person name="Rutten L."/>
            <person name="Van Zeijl A."/>
            <person name="Liu W."/>
            <person name="Santuari L."/>
            <person name="Cao Q."/>
            <person name="Sharma T."/>
            <person name="Shen D."/>
            <person name="Roswanjaya Y."/>
            <person name="Wardhani T."/>
            <person name="Kalhor M.S."/>
            <person name="Jansen J."/>
            <person name="Van den Hoogen J."/>
            <person name="Gungor B."/>
            <person name="Hartog M."/>
            <person name="Hontelez J."/>
            <person name="Verver J."/>
            <person name="Yang W.-C."/>
            <person name="Schijlen E."/>
            <person name="Repin R."/>
            <person name="Schilthuizen M."/>
            <person name="Schranz E."/>
            <person name="Heidstra R."/>
            <person name="Miyata K."/>
            <person name="Fedorova E."/>
            <person name="Kohlen W."/>
            <person name="Bisseling T."/>
            <person name="Smit S."/>
            <person name="Geurts R."/>
        </authorList>
    </citation>
    <scope>NUCLEOTIDE SEQUENCE [LARGE SCALE GENOMIC DNA]</scope>
    <source>
        <strain evidence="2">cv. RG33-2</strain>
    </source>
</reference>
<comment type="caution">
    <text evidence="1">The sequence shown here is derived from an EMBL/GenBank/DDBJ whole genome shotgun (WGS) entry which is preliminary data.</text>
</comment>
<dbReference type="InParanoid" id="A0A2P5EWB8"/>
<keyword evidence="2" id="KW-1185">Reference proteome</keyword>
<evidence type="ECO:0000313" key="2">
    <source>
        <dbReference type="Proteomes" id="UP000237000"/>
    </source>
</evidence>
<proteinExistence type="predicted"/>